<reference evidence="2 3" key="1">
    <citation type="journal article" date="2019" name="Int. J. Syst. Evol. Microbiol.">
        <title>The Global Catalogue of Microorganisms (GCM) 10K type strain sequencing project: providing services to taxonomists for standard genome sequencing and annotation.</title>
        <authorList>
            <consortium name="The Broad Institute Genomics Platform"/>
            <consortium name="The Broad Institute Genome Sequencing Center for Infectious Disease"/>
            <person name="Wu L."/>
            <person name="Ma J."/>
        </authorList>
    </citation>
    <scope>NUCLEOTIDE SEQUENCE [LARGE SCALE GENOMIC DNA]</scope>
    <source>
        <strain evidence="2 3">JCM 12393</strain>
    </source>
</reference>
<feature type="region of interest" description="Disordered" evidence="1">
    <location>
        <begin position="1"/>
        <end position="21"/>
    </location>
</feature>
<keyword evidence="3" id="KW-1185">Reference proteome</keyword>
<dbReference type="EMBL" id="BAAAKJ010000479">
    <property type="protein sequence ID" value="GAA1414109.1"/>
    <property type="molecule type" value="Genomic_DNA"/>
</dbReference>
<dbReference type="Proteomes" id="UP001499863">
    <property type="component" value="Unassembled WGS sequence"/>
</dbReference>
<proteinExistence type="predicted"/>
<sequence>MEATREPEAPTQGGLAAPGEVACRYRADESRPEDLPMIAAEALAAGLDTLTLCELAGLPRTADTHDFRDAFERARSESGIALPDPVLARRPALRRLAARLVDREIDAADLATDELGGDGGRNRGGAVIRAADPAMRVLP</sequence>
<accession>A0ABN1YJT5</accession>
<name>A0ABN1YJT5_9ACTN</name>
<comment type="caution">
    <text evidence="2">The sequence shown here is derived from an EMBL/GenBank/DDBJ whole genome shotgun (WGS) entry which is preliminary data.</text>
</comment>
<evidence type="ECO:0000313" key="3">
    <source>
        <dbReference type="Proteomes" id="UP001499863"/>
    </source>
</evidence>
<evidence type="ECO:0000313" key="2">
    <source>
        <dbReference type="EMBL" id="GAA1414109.1"/>
    </source>
</evidence>
<organism evidence="2 3">
    <name type="scientific">Kitasatospora putterlickiae</name>
    <dbReference type="NCBI Taxonomy" id="221725"/>
    <lineage>
        <taxon>Bacteria</taxon>
        <taxon>Bacillati</taxon>
        <taxon>Actinomycetota</taxon>
        <taxon>Actinomycetes</taxon>
        <taxon>Kitasatosporales</taxon>
        <taxon>Streptomycetaceae</taxon>
        <taxon>Kitasatospora</taxon>
    </lineage>
</organism>
<evidence type="ECO:0000256" key="1">
    <source>
        <dbReference type="SAM" id="MobiDB-lite"/>
    </source>
</evidence>
<gene>
    <name evidence="2" type="ORF">GCM10009639_67670</name>
</gene>
<protein>
    <submittedName>
        <fullName evidence="2">Uncharacterized protein</fullName>
    </submittedName>
</protein>